<evidence type="ECO:0000256" key="6">
    <source>
        <dbReference type="SAM" id="Phobius"/>
    </source>
</evidence>
<evidence type="ECO:0000256" key="1">
    <source>
        <dbReference type="ARBA" id="ARBA00004141"/>
    </source>
</evidence>
<evidence type="ECO:0000313" key="8">
    <source>
        <dbReference type="EMBL" id="CAA7408567.1"/>
    </source>
</evidence>
<evidence type="ECO:0000256" key="3">
    <source>
        <dbReference type="ARBA" id="ARBA00022989"/>
    </source>
</evidence>
<keyword evidence="2 5" id="KW-0812">Transmembrane</keyword>
<organism evidence="8 9">
    <name type="scientific">Spirodela intermedia</name>
    <name type="common">Intermediate duckweed</name>
    <dbReference type="NCBI Taxonomy" id="51605"/>
    <lineage>
        <taxon>Eukaryota</taxon>
        <taxon>Viridiplantae</taxon>
        <taxon>Streptophyta</taxon>
        <taxon>Embryophyta</taxon>
        <taxon>Tracheophyta</taxon>
        <taxon>Spermatophyta</taxon>
        <taxon>Magnoliopsida</taxon>
        <taxon>Liliopsida</taxon>
        <taxon>Araceae</taxon>
        <taxon>Lemnoideae</taxon>
        <taxon>Spirodela</taxon>
    </lineage>
</organism>
<dbReference type="Pfam" id="PF03798">
    <property type="entry name" value="TRAM_LAG1_CLN8"/>
    <property type="match status" value="1"/>
</dbReference>
<accession>A0A7I8LEY3</accession>
<evidence type="ECO:0000256" key="2">
    <source>
        <dbReference type="ARBA" id="ARBA00022692"/>
    </source>
</evidence>
<reference evidence="8" key="1">
    <citation type="submission" date="2020-02" db="EMBL/GenBank/DDBJ databases">
        <authorList>
            <person name="Scholz U."/>
            <person name="Mascher M."/>
            <person name="Fiebig A."/>
        </authorList>
    </citation>
    <scope>NUCLEOTIDE SEQUENCE</scope>
</reference>
<dbReference type="SMART" id="SM00724">
    <property type="entry name" value="TLC"/>
    <property type="match status" value="1"/>
</dbReference>
<sequence>MEEYIVRWVMCGVISWSAAFMAVRKALPNRSFDFCSRIISTAHACVAVVLATLSIQDWTRPISPLGSPSSHWQMKSLSVTLSYLIYDFFCILLDKRINISDLVHHAVGIVGIIAGLAYQMCGTEMVTTMWITEVSTPFLHLRQFLKELGYKDTDLNLLADFLFSITFSLARMGFGPYMTTVTLTADYPFLIKAMALGLQLVSAFWFFKILKLMRLKMKSRRNPKAAADGLCPPLKVD</sequence>
<dbReference type="PANTHER" id="PTHR31898:SF1">
    <property type="entry name" value="TLC DOMAIN-CONTAINING PROTEIN 5"/>
    <property type="match status" value="1"/>
</dbReference>
<keyword evidence="4 5" id="KW-0472">Membrane</keyword>
<gene>
    <name evidence="8" type="ORF">SI8410_15019245</name>
</gene>
<dbReference type="EMBL" id="LR746278">
    <property type="protein sequence ID" value="CAA7408567.1"/>
    <property type="molecule type" value="Genomic_DNA"/>
</dbReference>
<dbReference type="OrthoDB" id="506011at2759"/>
<dbReference type="GO" id="GO:0016020">
    <property type="term" value="C:membrane"/>
    <property type="evidence" value="ECO:0007669"/>
    <property type="project" value="UniProtKB-SubCell"/>
</dbReference>
<protein>
    <recommendedName>
        <fullName evidence="7">TLC domain-containing protein</fullName>
    </recommendedName>
</protein>
<feature type="transmembrane region" description="Helical" evidence="6">
    <location>
        <begin position="189"/>
        <end position="210"/>
    </location>
</feature>
<comment type="subcellular location">
    <subcellularLocation>
        <location evidence="1">Membrane</location>
        <topology evidence="1">Multi-pass membrane protein</topology>
    </subcellularLocation>
</comment>
<dbReference type="InterPro" id="IPR042512">
    <property type="entry name" value="TLCD5"/>
</dbReference>
<name>A0A7I8LEY3_SPIIN</name>
<proteinExistence type="predicted"/>
<keyword evidence="3 6" id="KW-1133">Transmembrane helix</keyword>
<keyword evidence="9" id="KW-1185">Reference proteome</keyword>
<feature type="transmembrane region" description="Helical" evidence="6">
    <location>
        <begin position="76"/>
        <end position="93"/>
    </location>
</feature>
<evidence type="ECO:0000313" key="9">
    <source>
        <dbReference type="Proteomes" id="UP000663760"/>
    </source>
</evidence>
<feature type="domain" description="TLC" evidence="7">
    <location>
        <begin position="29"/>
        <end position="218"/>
    </location>
</feature>
<feature type="transmembrane region" description="Helical" evidence="6">
    <location>
        <begin position="102"/>
        <end position="120"/>
    </location>
</feature>
<feature type="transmembrane region" description="Helical" evidence="6">
    <location>
        <begin position="35"/>
        <end position="56"/>
    </location>
</feature>
<dbReference type="Proteomes" id="UP000663760">
    <property type="component" value="Chromosome 15"/>
</dbReference>
<evidence type="ECO:0000256" key="4">
    <source>
        <dbReference type="ARBA" id="ARBA00023136"/>
    </source>
</evidence>
<dbReference type="PROSITE" id="PS50922">
    <property type="entry name" value="TLC"/>
    <property type="match status" value="1"/>
</dbReference>
<feature type="transmembrane region" description="Helical" evidence="6">
    <location>
        <begin position="6"/>
        <end position="23"/>
    </location>
</feature>
<dbReference type="InterPro" id="IPR006634">
    <property type="entry name" value="TLC-dom"/>
</dbReference>
<evidence type="ECO:0000259" key="7">
    <source>
        <dbReference type="PROSITE" id="PS50922"/>
    </source>
</evidence>
<evidence type="ECO:0000256" key="5">
    <source>
        <dbReference type="PROSITE-ProRule" id="PRU00205"/>
    </source>
</evidence>
<dbReference type="AlphaFoldDB" id="A0A7I8LEY3"/>
<dbReference type="PANTHER" id="PTHR31898">
    <property type="entry name" value="TRANSMEMBRANE PROTEIN 136"/>
    <property type="match status" value="1"/>
</dbReference>